<keyword evidence="2" id="KW-1133">Transmembrane helix</keyword>
<dbReference type="Proteomes" id="UP001177670">
    <property type="component" value="Unassembled WGS sequence"/>
</dbReference>
<organism evidence="4 5">
    <name type="scientific">Melipona bicolor</name>
    <dbReference type="NCBI Taxonomy" id="60889"/>
    <lineage>
        <taxon>Eukaryota</taxon>
        <taxon>Metazoa</taxon>
        <taxon>Ecdysozoa</taxon>
        <taxon>Arthropoda</taxon>
        <taxon>Hexapoda</taxon>
        <taxon>Insecta</taxon>
        <taxon>Pterygota</taxon>
        <taxon>Neoptera</taxon>
        <taxon>Endopterygota</taxon>
        <taxon>Hymenoptera</taxon>
        <taxon>Apocrita</taxon>
        <taxon>Aculeata</taxon>
        <taxon>Apoidea</taxon>
        <taxon>Anthophila</taxon>
        <taxon>Apidae</taxon>
        <taxon>Melipona</taxon>
    </lineage>
</organism>
<dbReference type="SUPFAM" id="SSF48726">
    <property type="entry name" value="Immunoglobulin"/>
    <property type="match status" value="1"/>
</dbReference>
<dbReference type="SMART" id="SM00408">
    <property type="entry name" value="IGc2"/>
    <property type="match status" value="1"/>
</dbReference>
<feature type="domain" description="Ig-like" evidence="3">
    <location>
        <begin position="34"/>
        <end position="125"/>
    </location>
</feature>
<evidence type="ECO:0000313" key="5">
    <source>
        <dbReference type="Proteomes" id="UP001177670"/>
    </source>
</evidence>
<evidence type="ECO:0000313" key="4">
    <source>
        <dbReference type="EMBL" id="KAK1128418.1"/>
    </source>
</evidence>
<dbReference type="PROSITE" id="PS50835">
    <property type="entry name" value="IG_LIKE"/>
    <property type="match status" value="1"/>
</dbReference>
<dbReference type="GO" id="GO:0007156">
    <property type="term" value="P:homophilic cell adhesion via plasma membrane adhesion molecules"/>
    <property type="evidence" value="ECO:0007669"/>
    <property type="project" value="TreeGrafter"/>
</dbReference>
<proteinExistence type="predicted"/>
<dbReference type="InterPro" id="IPR013783">
    <property type="entry name" value="Ig-like_fold"/>
</dbReference>
<comment type="caution">
    <text evidence="4">The sequence shown here is derived from an EMBL/GenBank/DDBJ whole genome shotgun (WGS) entry which is preliminary data.</text>
</comment>
<dbReference type="PANTHER" id="PTHR10075:SF100">
    <property type="entry name" value="FASCICLIN-2"/>
    <property type="match status" value="1"/>
</dbReference>
<accession>A0AA40G032</accession>
<keyword evidence="1" id="KW-0393">Immunoglobulin domain</keyword>
<dbReference type="PANTHER" id="PTHR10075">
    <property type="entry name" value="BASIGIN RELATED"/>
    <property type="match status" value="1"/>
</dbReference>
<gene>
    <name evidence="4" type="ORF">K0M31_002883</name>
</gene>
<sequence>MDREKDSRSTRRVYLRLCFTSSRGVVVVIIPVPPKISPFTADRDLHLGERTTLPCSVTRGDLPLSISWLKDGRSMGPSERVSVTNVDQYNSILMIESLSPDHNGNYSCVARNLAAEVSHTQRLVVHGNPPLGPLHFCPTTA</sequence>
<dbReference type="AlphaFoldDB" id="A0AA40G032"/>
<evidence type="ECO:0000259" key="3">
    <source>
        <dbReference type="PROSITE" id="PS50835"/>
    </source>
</evidence>
<dbReference type="GO" id="GO:0030424">
    <property type="term" value="C:axon"/>
    <property type="evidence" value="ECO:0007669"/>
    <property type="project" value="TreeGrafter"/>
</dbReference>
<evidence type="ECO:0000256" key="2">
    <source>
        <dbReference type="SAM" id="Phobius"/>
    </source>
</evidence>
<name>A0AA40G032_9HYME</name>
<dbReference type="Gene3D" id="2.60.40.10">
    <property type="entry name" value="Immunoglobulins"/>
    <property type="match status" value="1"/>
</dbReference>
<dbReference type="Pfam" id="PF13927">
    <property type="entry name" value="Ig_3"/>
    <property type="match status" value="1"/>
</dbReference>
<keyword evidence="2" id="KW-0812">Transmembrane</keyword>
<keyword evidence="2" id="KW-0472">Membrane</keyword>
<dbReference type="InterPro" id="IPR003598">
    <property type="entry name" value="Ig_sub2"/>
</dbReference>
<dbReference type="EMBL" id="JAHYIQ010000010">
    <property type="protein sequence ID" value="KAK1128418.1"/>
    <property type="molecule type" value="Genomic_DNA"/>
</dbReference>
<keyword evidence="5" id="KW-1185">Reference proteome</keyword>
<feature type="transmembrane region" description="Helical" evidence="2">
    <location>
        <begin position="13"/>
        <end position="32"/>
    </location>
</feature>
<dbReference type="InterPro" id="IPR003599">
    <property type="entry name" value="Ig_sub"/>
</dbReference>
<dbReference type="GO" id="GO:0098632">
    <property type="term" value="F:cell-cell adhesion mediator activity"/>
    <property type="evidence" value="ECO:0007669"/>
    <property type="project" value="TreeGrafter"/>
</dbReference>
<dbReference type="InterPro" id="IPR007110">
    <property type="entry name" value="Ig-like_dom"/>
</dbReference>
<dbReference type="GO" id="GO:0005886">
    <property type="term" value="C:plasma membrane"/>
    <property type="evidence" value="ECO:0007669"/>
    <property type="project" value="TreeGrafter"/>
</dbReference>
<dbReference type="FunFam" id="2.60.40.10:FF:000333">
    <property type="entry name" value="Down syndrome cell adhesion molecule"/>
    <property type="match status" value="1"/>
</dbReference>
<dbReference type="InterPro" id="IPR036179">
    <property type="entry name" value="Ig-like_dom_sf"/>
</dbReference>
<protein>
    <recommendedName>
        <fullName evidence="3">Ig-like domain-containing protein</fullName>
    </recommendedName>
</protein>
<dbReference type="GO" id="GO:0007411">
    <property type="term" value="P:axon guidance"/>
    <property type="evidence" value="ECO:0007669"/>
    <property type="project" value="TreeGrafter"/>
</dbReference>
<reference evidence="4" key="1">
    <citation type="submission" date="2021-10" db="EMBL/GenBank/DDBJ databases">
        <title>Melipona bicolor Genome sequencing and assembly.</title>
        <authorList>
            <person name="Araujo N.S."/>
            <person name="Arias M.C."/>
        </authorList>
    </citation>
    <scope>NUCLEOTIDE SEQUENCE</scope>
    <source>
        <strain evidence="4">USP_2M_L1-L4_2017</strain>
        <tissue evidence="4">Whole body</tissue>
    </source>
</reference>
<dbReference type="GO" id="GO:0070593">
    <property type="term" value="P:dendrite self-avoidance"/>
    <property type="evidence" value="ECO:0007669"/>
    <property type="project" value="TreeGrafter"/>
</dbReference>
<dbReference type="SMART" id="SM00409">
    <property type="entry name" value="IG"/>
    <property type="match status" value="1"/>
</dbReference>
<evidence type="ECO:0000256" key="1">
    <source>
        <dbReference type="ARBA" id="ARBA00023319"/>
    </source>
</evidence>